<dbReference type="FunFam" id="3.40.50.1000:FF:000036">
    <property type="entry name" value="HAD family hydrolase"/>
    <property type="match status" value="1"/>
</dbReference>
<dbReference type="SUPFAM" id="SSF56784">
    <property type="entry name" value="HAD-like"/>
    <property type="match status" value="1"/>
</dbReference>
<organism evidence="3 4">
    <name type="scientific">Chlorella sorokiniana</name>
    <name type="common">Freshwater green alga</name>
    <dbReference type="NCBI Taxonomy" id="3076"/>
    <lineage>
        <taxon>Eukaryota</taxon>
        <taxon>Viridiplantae</taxon>
        <taxon>Chlorophyta</taxon>
        <taxon>core chlorophytes</taxon>
        <taxon>Trebouxiophyceae</taxon>
        <taxon>Chlorellales</taxon>
        <taxon>Chlorellaceae</taxon>
        <taxon>Chlorella clade</taxon>
        <taxon>Chlorella</taxon>
    </lineage>
</organism>
<evidence type="ECO:0000256" key="1">
    <source>
        <dbReference type="ARBA" id="ARBA00022723"/>
    </source>
</evidence>
<comment type="caution">
    <text evidence="3">The sequence shown here is derived from an EMBL/GenBank/DDBJ whole genome shotgun (WGS) entry which is preliminary data.</text>
</comment>
<dbReference type="NCBIfam" id="TIGR01509">
    <property type="entry name" value="HAD-SF-IA-v3"/>
    <property type="match status" value="1"/>
</dbReference>
<dbReference type="STRING" id="3076.A0A2P6TFV3"/>
<dbReference type="PANTHER" id="PTHR42896:SF4">
    <property type="entry name" value="OS08G0485900 PROTEIN"/>
    <property type="match status" value="1"/>
</dbReference>
<evidence type="ECO:0000256" key="2">
    <source>
        <dbReference type="ARBA" id="ARBA00022801"/>
    </source>
</evidence>
<evidence type="ECO:0000313" key="4">
    <source>
        <dbReference type="Proteomes" id="UP000239899"/>
    </source>
</evidence>
<dbReference type="PANTHER" id="PTHR42896">
    <property type="entry name" value="XYLULOSE-1,5-BISPHOSPHATE (XUBP) PHOSPHATASE"/>
    <property type="match status" value="1"/>
</dbReference>
<protein>
    <submittedName>
        <fullName evidence="3">Haloacid dehalogenase-like hydrolase domain-containing protein</fullName>
    </submittedName>
</protein>
<keyword evidence="4" id="KW-1185">Reference proteome</keyword>
<dbReference type="Gene3D" id="3.40.50.1000">
    <property type="entry name" value="HAD superfamily/HAD-like"/>
    <property type="match status" value="1"/>
</dbReference>
<dbReference type="GO" id="GO:0046872">
    <property type="term" value="F:metal ion binding"/>
    <property type="evidence" value="ECO:0007669"/>
    <property type="project" value="UniProtKB-KW"/>
</dbReference>
<dbReference type="AlphaFoldDB" id="A0A2P6TFV3"/>
<name>A0A2P6TFV3_CHLSO</name>
<dbReference type="Gene3D" id="1.10.150.240">
    <property type="entry name" value="Putative phosphatase, domain 2"/>
    <property type="match status" value="1"/>
</dbReference>
<accession>A0A2P6TFV3</accession>
<dbReference type="SFLD" id="SFLDG01129">
    <property type="entry name" value="C1.5:_HAD__Beta-PGM__Phosphata"/>
    <property type="match status" value="1"/>
</dbReference>
<dbReference type="InterPro" id="IPR006439">
    <property type="entry name" value="HAD-SF_hydro_IA"/>
</dbReference>
<dbReference type="InterPro" id="IPR036412">
    <property type="entry name" value="HAD-like_sf"/>
</dbReference>
<dbReference type="EMBL" id="LHPG02000018">
    <property type="protein sequence ID" value="PRW32985.1"/>
    <property type="molecule type" value="Genomic_DNA"/>
</dbReference>
<sequence>MVGTTTCSAPGVRPAACRAVQPTVRAIRCAWAAPLRWFQQQQQRGTAAATRAQRQAVCAAVAAAGGAPSGGLQALIFDCDGVIVESEDIHRMAYNATFAHFDVRCPNAPGAPVVWSEEYYDDLQNRVGGGKPKMRHYFGLNGWPTSSVLGGRAPANEAEQTQLIDVLQDWKTEKYKDIIGSGEVSARPGVVRLMSEAQAAGVPVAVCSAATKSAVEFVLGSLLGQERFTGLDLFMAGDDVKEKKPDPTIYKVAAQRLGVDPAACLVVEDSTIGLAAALGAGMRCLVTYTNSTRSQDFAGADAVVASLEGVSFADLAGGQHVGKDDRVAAATANQ</sequence>
<keyword evidence="2" id="KW-0378">Hydrolase</keyword>
<dbReference type="Pfam" id="PF00702">
    <property type="entry name" value="Hydrolase"/>
    <property type="match status" value="1"/>
</dbReference>
<dbReference type="InterPro" id="IPR023198">
    <property type="entry name" value="PGP-like_dom2"/>
</dbReference>
<dbReference type="InterPro" id="IPR023214">
    <property type="entry name" value="HAD_sf"/>
</dbReference>
<evidence type="ECO:0000313" key="3">
    <source>
        <dbReference type="EMBL" id="PRW32985.1"/>
    </source>
</evidence>
<keyword evidence="1" id="KW-0479">Metal-binding</keyword>
<reference evidence="3 4" key="1">
    <citation type="journal article" date="2018" name="Plant J.">
        <title>Genome sequences of Chlorella sorokiniana UTEX 1602 and Micractinium conductrix SAG 241.80: implications to maltose excretion by a green alga.</title>
        <authorList>
            <person name="Arriola M.B."/>
            <person name="Velmurugan N."/>
            <person name="Zhang Y."/>
            <person name="Plunkett M.H."/>
            <person name="Hondzo H."/>
            <person name="Barney B.M."/>
        </authorList>
    </citation>
    <scope>NUCLEOTIDE SEQUENCE [LARGE SCALE GENOMIC DNA]</scope>
    <source>
        <strain evidence="4">UTEX 1602</strain>
    </source>
</reference>
<dbReference type="InterPro" id="IPR044999">
    <property type="entry name" value="CbbY-like"/>
</dbReference>
<dbReference type="Proteomes" id="UP000239899">
    <property type="component" value="Unassembled WGS sequence"/>
</dbReference>
<dbReference type="GO" id="GO:0016787">
    <property type="term" value="F:hydrolase activity"/>
    <property type="evidence" value="ECO:0007669"/>
    <property type="project" value="UniProtKB-KW"/>
</dbReference>
<dbReference type="SFLD" id="SFLDS00003">
    <property type="entry name" value="Haloacid_Dehalogenase"/>
    <property type="match status" value="1"/>
</dbReference>
<gene>
    <name evidence="3" type="ORF">C2E21_8083</name>
</gene>
<proteinExistence type="predicted"/>
<dbReference type="OrthoDB" id="40579at2759"/>